<protein>
    <submittedName>
        <fullName evidence="3">Uncharacterized protein</fullName>
    </submittedName>
</protein>
<comment type="caution">
    <text evidence="3">The sequence shown here is derived from an EMBL/GenBank/DDBJ whole genome shotgun (WGS) entry which is preliminary data.</text>
</comment>
<keyword evidence="4" id="KW-1185">Reference proteome</keyword>
<dbReference type="Proteomes" id="UP000811899">
    <property type="component" value="Unassembled WGS sequence"/>
</dbReference>
<feature type="signal peptide" evidence="2">
    <location>
        <begin position="1"/>
        <end position="25"/>
    </location>
</feature>
<dbReference type="AlphaFoldDB" id="A0AAW4LA41"/>
<dbReference type="RefSeq" id="WP_214173240.1">
    <property type="nucleotide sequence ID" value="NZ_JAHCVJ010000012.1"/>
</dbReference>
<keyword evidence="2" id="KW-0732">Signal</keyword>
<evidence type="ECO:0000256" key="2">
    <source>
        <dbReference type="SAM" id="SignalP"/>
    </source>
</evidence>
<gene>
    <name evidence="3" type="ORF">KI809_19350</name>
</gene>
<feature type="compositionally biased region" description="Polar residues" evidence="1">
    <location>
        <begin position="90"/>
        <end position="102"/>
    </location>
</feature>
<feature type="compositionally biased region" description="Polar residues" evidence="1">
    <location>
        <begin position="40"/>
        <end position="54"/>
    </location>
</feature>
<sequence>MKTRMVTTAAVIGLLIALSAGELLAAGRGNGGGKGQSNGTCTSQQAGTGSSSATRPVGSQRRDGTFLTTGTTANGATSRPNNGKGLQDGSRLNTATTPATTP</sequence>
<organism evidence="3 4">
    <name type="scientific">Geoanaerobacter pelophilus</name>
    <dbReference type="NCBI Taxonomy" id="60036"/>
    <lineage>
        <taxon>Bacteria</taxon>
        <taxon>Pseudomonadati</taxon>
        <taxon>Thermodesulfobacteriota</taxon>
        <taxon>Desulfuromonadia</taxon>
        <taxon>Geobacterales</taxon>
        <taxon>Geobacteraceae</taxon>
        <taxon>Geoanaerobacter</taxon>
    </lineage>
</organism>
<proteinExistence type="predicted"/>
<dbReference type="EMBL" id="JAHCVJ010000012">
    <property type="protein sequence ID" value="MBT0666470.1"/>
    <property type="molecule type" value="Genomic_DNA"/>
</dbReference>
<reference evidence="3 4" key="1">
    <citation type="submission" date="2021-05" db="EMBL/GenBank/DDBJ databases">
        <title>The draft genome of Geobacter pelophilus DSM 12255.</title>
        <authorList>
            <person name="Xu Z."/>
            <person name="Masuda Y."/>
            <person name="Itoh H."/>
            <person name="Senoo K."/>
        </authorList>
    </citation>
    <scope>NUCLEOTIDE SEQUENCE [LARGE SCALE GENOMIC DNA]</scope>
    <source>
        <strain evidence="3 4">DSM 12255</strain>
    </source>
</reference>
<evidence type="ECO:0000313" key="4">
    <source>
        <dbReference type="Proteomes" id="UP000811899"/>
    </source>
</evidence>
<feature type="compositionally biased region" description="Polar residues" evidence="1">
    <location>
        <begin position="66"/>
        <end position="81"/>
    </location>
</feature>
<feature type="region of interest" description="Disordered" evidence="1">
    <location>
        <begin position="25"/>
        <end position="102"/>
    </location>
</feature>
<accession>A0AAW4LA41</accession>
<evidence type="ECO:0000256" key="1">
    <source>
        <dbReference type="SAM" id="MobiDB-lite"/>
    </source>
</evidence>
<evidence type="ECO:0000313" key="3">
    <source>
        <dbReference type="EMBL" id="MBT0666470.1"/>
    </source>
</evidence>
<name>A0AAW4LA41_9BACT</name>
<feature type="chain" id="PRO_5044003083" evidence="2">
    <location>
        <begin position="26"/>
        <end position="102"/>
    </location>
</feature>